<dbReference type="Gene3D" id="2.40.50.140">
    <property type="entry name" value="Nucleic acid-binding proteins"/>
    <property type="match status" value="1"/>
</dbReference>
<gene>
    <name evidence="5" type="ORF">PeribacterD1_0155</name>
</gene>
<evidence type="ECO:0000313" key="5">
    <source>
        <dbReference type="EMBL" id="ALM12857.1"/>
    </source>
</evidence>
<evidence type="ECO:0000256" key="1">
    <source>
        <dbReference type="ARBA" id="ARBA00004496"/>
    </source>
</evidence>
<dbReference type="PRINTS" id="PR00050">
    <property type="entry name" value="COLDSHOCK"/>
</dbReference>
<dbReference type="SUPFAM" id="SSF50249">
    <property type="entry name" value="Nucleic acid-binding proteins"/>
    <property type="match status" value="1"/>
</dbReference>
<dbReference type="InterPro" id="IPR011129">
    <property type="entry name" value="CSD"/>
</dbReference>
<name>A0A0S1SIT5_9BACT</name>
<dbReference type="Proteomes" id="UP000069135">
    <property type="component" value="Chromosome"/>
</dbReference>
<reference evidence="6" key="1">
    <citation type="submission" date="2015-10" db="EMBL/GenBank/DDBJ databases">
        <title>Analysis of five complete genome sequences for members of the class Peribacteria in the recently recognized Peregrinibacteria bacterial phylum.</title>
        <authorList>
            <person name="Anantharaman K."/>
            <person name="Brown C.T."/>
            <person name="Burstein D."/>
            <person name="Castelle C.J."/>
            <person name="Probst A.J."/>
            <person name="Thomas B.C."/>
            <person name="Williams K.H."/>
            <person name="Banfield J.F."/>
        </authorList>
    </citation>
    <scope>NUCLEOTIDE SEQUENCE [LARGE SCALE GENOMIC DNA]</scope>
</reference>
<accession>A0A0S1SQS0</accession>
<dbReference type="STRING" id="1735162.PeribacterB2_0155"/>
<dbReference type="AlphaFoldDB" id="A0A0S1SIT5"/>
<organism evidence="5 6">
    <name type="scientific">Candidatus Peribacter riflensis</name>
    <dbReference type="NCBI Taxonomy" id="1735162"/>
    <lineage>
        <taxon>Bacteria</taxon>
        <taxon>Candidatus Peregrinibacteriota</taxon>
        <taxon>Candidatus Peribacteria</taxon>
        <taxon>Candidatus Peribacterales</taxon>
        <taxon>Candidatus Peribacteraceae</taxon>
        <taxon>Candidatus Peribacter</taxon>
    </lineage>
</organism>
<sequence>MASGTIKTKTEKGFGFITVPGSADVFFHNSACNGQYDNMNVGDTVTFDIVKGDKGPKAENVVAG</sequence>
<dbReference type="GO" id="GO:0005737">
    <property type="term" value="C:cytoplasm"/>
    <property type="evidence" value="ECO:0007669"/>
    <property type="project" value="UniProtKB-SubCell"/>
</dbReference>
<dbReference type="GO" id="GO:0003676">
    <property type="term" value="F:nucleic acid binding"/>
    <property type="evidence" value="ECO:0007669"/>
    <property type="project" value="InterPro"/>
</dbReference>
<evidence type="ECO:0000256" key="2">
    <source>
        <dbReference type="ARBA" id="ARBA00022490"/>
    </source>
</evidence>
<comment type="subcellular location">
    <subcellularLocation>
        <location evidence="1 3">Cytoplasm</location>
    </subcellularLocation>
</comment>
<reference evidence="5 6" key="2">
    <citation type="journal article" date="2016" name="PeerJ">
        <title>Analysis of five complete genome sequences for members of the class Peribacteria in the recently recognized Peregrinibacteria bacterial phylum.</title>
        <authorList>
            <person name="Anantharaman K."/>
            <person name="Brown C.T."/>
            <person name="Burstein D."/>
            <person name="Castelle C.J."/>
            <person name="Probst A.J."/>
            <person name="Thomas B.C."/>
            <person name="Williams K.H."/>
            <person name="Banfield J.F."/>
        </authorList>
    </citation>
    <scope>NUCLEOTIDE SEQUENCE [LARGE SCALE GENOMIC DNA]</scope>
    <source>
        <strain evidence="5">RIFOXYD1_FULL_PER-ii_59_16</strain>
    </source>
</reference>
<evidence type="ECO:0000313" key="6">
    <source>
        <dbReference type="Proteomes" id="UP000069135"/>
    </source>
</evidence>
<dbReference type="PROSITE" id="PS00352">
    <property type="entry name" value="CSD_1"/>
    <property type="match status" value="1"/>
</dbReference>
<accession>A0A0S1SH43</accession>
<dbReference type="InterPro" id="IPR050181">
    <property type="entry name" value="Cold_shock_domain"/>
</dbReference>
<accession>A0A0S1SIT5</accession>
<feature type="domain" description="CSD" evidence="4">
    <location>
        <begin position="1"/>
        <end position="63"/>
    </location>
</feature>
<dbReference type="InterPro" id="IPR012340">
    <property type="entry name" value="NA-bd_OB-fold"/>
</dbReference>
<dbReference type="InterPro" id="IPR019844">
    <property type="entry name" value="CSD_CS"/>
</dbReference>
<accession>A0A0S1STZ4</accession>
<dbReference type="CDD" id="cd04458">
    <property type="entry name" value="CSP_CDS"/>
    <property type="match status" value="1"/>
</dbReference>
<accession>A0A0S1SGX0</accession>
<dbReference type="PANTHER" id="PTHR11544">
    <property type="entry name" value="COLD SHOCK DOMAIN CONTAINING PROTEINS"/>
    <property type="match status" value="1"/>
</dbReference>
<dbReference type="KEGG" id="prf:PeribacterA2_0155"/>
<dbReference type="InterPro" id="IPR002059">
    <property type="entry name" value="CSP_DNA-bd"/>
</dbReference>
<dbReference type="PIRSF" id="PIRSF002599">
    <property type="entry name" value="Cold_shock_A"/>
    <property type="match status" value="1"/>
</dbReference>
<evidence type="ECO:0000259" key="4">
    <source>
        <dbReference type="PROSITE" id="PS51857"/>
    </source>
</evidence>
<evidence type="ECO:0000256" key="3">
    <source>
        <dbReference type="RuleBase" id="RU000408"/>
    </source>
</evidence>
<keyword evidence="2" id="KW-0963">Cytoplasm</keyword>
<dbReference type="SMART" id="SM00357">
    <property type="entry name" value="CSP"/>
    <property type="match status" value="1"/>
</dbReference>
<proteinExistence type="predicted"/>
<dbReference type="InterPro" id="IPR012156">
    <property type="entry name" value="Cold_shock_CspA"/>
</dbReference>
<protein>
    <recommendedName>
        <fullName evidence="4">CSD domain-containing protein</fullName>
    </recommendedName>
</protein>
<dbReference type="EMBL" id="CP013065">
    <property type="protein sequence ID" value="ALM12857.1"/>
    <property type="molecule type" value="Genomic_DNA"/>
</dbReference>
<dbReference type="Pfam" id="PF00313">
    <property type="entry name" value="CSD"/>
    <property type="match status" value="1"/>
</dbReference>
<dbReference type="PROSITE" id="PS51857">
    <property type="entry name" value="CSD_2"/>
    <property type="match status" value="1"/>
</dbReference>